<evidence type="ECO:0000313" key="2">
    <source>
        <dbReference type="Proteomes" id="UP000295122"/>
    </source>
</evidence>
<sequence length="268" mass="29216">MLACDGTSTRFAKALEQYGLDKCLINETTLWIGADGSRDWPNFRRVPPNPGPRRQVEFLAAPHQADLVAAFVASPEALVVEELLIGTSPEFPTAGFDMTAAVAALEAAHLPSLTTLDLGDMQNLYGGFRLFGTVGEIGHVFAAAPCLRHLGVFGHFALATPVRHDTLETLFTEFDDFGITGEPISQATLDHLVTSSFPRLSTLHLDMDEGGGDETLTLPEPFFSPGHLSRLERLDIDRLVPEAKARLDAYRRARRLMDPSLPSVPAPR</sequence>
<evidence type="ECO:0000313" key="1">
    <source>
        <dbReference type="EMBL" id="TDR87957.1"/>
    </source>
</evidence>
<accession>A0A4R7BUU0</accession>
<dbReference type="InterPro" id="IPR032675">
    <property type="entry name" value="LRR_dom_sf"/>
</dbReference>
<reference evidence="1 2" key="1">
    <citation type="submission" date="2019-03" db="EMBL/GenBank/DDBJ databases">
        <title>Genomic Encyclopedia of Type Strains, Phase IV (KMG-IV): sequencing the most valuable type-strain genomes for metagenomic binning, comparative biology and taxonomic classification.</title>
        <authorList>
            <person name="Goeker M."/>
        </authorList>
    </citation>
    <scope>NUCLEOTIDE SEQUENCE [LARGE SCALE GENOMIC DNA]</scope>
    <source>
        <strain evidence="1 2">DSM 25903</strain>
    </source>
</reference>
<dbReference type="AlphaFoldDB" id="A0A4R7BUU0"/>
<dbReference type="OrthoDB" id="6308427at2"/>
<organism evidence="1 2">
    <name type="scientific">Enterovirga rhinocerotis</name>
    <dbReference type="NCBI Taxonomy" id="1339210"/>
    <lineage>
        <taxon>Bacteria</taxon>
        <taxon>Pseudomonadati</taxon>
        <taxon>Pseudomonadota</taxon>
        <taxon>Alphaproteobacteria</taxon>
        <taxon>Hyphomicrobiales</taxon>
        <taxon>Methylobacteriaceae</taxon>
        <taxon>Enterovirga</taxon>
    </lineage>
</organism>
<gene>
    <name evidence="1" type="ORF">EV668_3821</name>
</gene>
<keyword evidence="2" id="KW-1185">Reference proteome</keyword>
<dbReference type="Proteomes" id="UP000295122">
    <property type="component" value="Unassembled WGS sequence"/>
</dbReference>
<proteinExistence type="predicted"/>
<comment type="caution">
    <text evidence="1">The sequence shown here is derived from an EMBL/GenBank/DDBJ whole genome shotgun (WGS) entry which is preliminary data.</text>
</comment>
<dbReference type="Gene3D" id="3.80.10.10">
    <property type="entry name" value="Ribonuclease Inhibitor"/>
    <property type="match status" value="1"/>
</dbReference>
<protein>
    <submittedName>
        <fullName evidence="1">Uncharacterized protein</fullName>
    </submittedName>
</protein>
<dbReference type="EMBL" id="SNZR01000015">
    <property type="protein sequence ID" value="TDR87957.1"/>
    <property type="molecule type" value="Genomic_DNA"/>
</dbReference>
<dbReference type="RefSeq" id="WP_133773032.1">
    <property type="nucleotide sequence ID" value="NZ_SNZR01000015.1"/>
</dbReference>
<name>A0A4R7BUU0_9HYPH</name>